<sequence length="169" mass="19258">MNLFKRTKKTTDERIEHVRNKIYKEMYHVIMAICLVSFVVKMYKYGAGIEEVVLELVILIGGGVYFLARSIFLGVFWDEVEMHDRTSKTSMSMKTIFSSVGLAFIIAVVMGINSAVSYADSSSQGLWYFTLVSFVSVMIYLPILLLLFGGIYLLAKKVSMKYQDDDKKL</sequence>
<organism evidence="1 2">
    <name type="scientific">Peribacillus asahii</name>
    <dbReference type="NCBI Taxonomy" id="228899"/>
    <lineage>
        <taxon>Bacteria</taxon>
        <taxon>Bacillati</taxon>
        <taxon>Bacillota</taxon>
        <taxon>Bacilli</taxon>
        <taxon>Bacillales</taxon>
        <taxon>Bacillaceae</taxon>
        <taxon>Peribacillus</taxon>
    </lineage>
</organism>
<dbReference type="Proteomes" id="UP000283095">
    <property type="component" value="Chromosome"/>
</dbReference>
<accession>A0A3T0KST6</accession>
<proteinExistence type="predicted"/>
<evidence type="ECO:0000313" key="2">
    <source>
        <dbReference type="Proteomes" id="UP000283095"/>
    </source>
</evidence>
<gene>
    <name evidence="1" type="ORF">BAOM_2880</name>
</gene>
<evidence type="ECO:0000313" key="1">
    <source>
        <dbReference type="EMBL" id="AZV43489.1"/>
    </source>
</evidence>
<dbReference type="OrthoDB" id="2656129at2"/>
<dbReference type="Pfam" id="PF20563">
    <property type="entry name" value="DUF6773"/>
    <property type="match status" value="1"/>
</dbReference>
<reference evidence="1 2" key="1">
    <citation type="submission" date="2018-01" db="EMBL/GenBank/DDBJ databases">
        <title>Bacillus asahii Genome sequencing and assembly.</title>
        <authorList>
            <person name="Jiang H."/>
            <person name="Feng Y."/>
            <person name="Zhao F."/>
            <person name="Lin X."/>
        </authorList>
    </citation>
    <scope>NUCLEOTIDE SEQUENCE [LARGE SCALE GENOMIC DNA]</scope>
    <source>
        <strain evidence="1 2">OM18</strain>
    </source>
</reference>
<protein>
    <submittedName>
        <fullName evidence="1">Uncharacterized protein</fullName>
    </submittedName>
</protein>
<dbReference type="InterPro" id="IPR046664">
    <property type="entry name" value="DUF6773"/>
</dbReference>
<dbReference type="AlphaFoldDB" id="A0A3T0KST6"/>
<dbReference type="RefSeq" id="WP_127760670.1">
    <property type="nucleotide sequence ID" value="NZ_CP026095.1"/>
</dbReference>
<dbReference type="EMBL" id="CP026095">
    <property type="protein sequence ID" value="AZV43489.1"/>
    <property type="molecule type" value="Genomic_DNA"/>
</dbReference>
<name>A0A3T0KST6_9BACI</name>
<dbReference type="KEGG" id="pasa:BAOM_2880"/>